<evidence type="ECO:0000313" key="5">
    <source>
        <dbReference type="EMBL" id="MCG3419428.1"/>
    </source>
</evidence>
<evidence type="ECO:0000256" key="1">
    <source>
        <dbReference type="ARBA" id="ARBA00006284"/>
    </source>
</evidence>
<dbReference type="NCBIfam" id="TIGR00045">
    <property type="entry name" value="glycerate kinase"/>
    <property type="match status" value="1"/>
</dbReference>
<evidence type="ECO:0000256" key="3">
    <source>
        <dbReference type="ARBA" id="ARBA00022777"/>
    </source>
</evidence>
<organism evidence="5 6">
    <name type="scientific">Oceanobacillus jordanicus</name>
    <dbReference type="NCBI Taxonomy" id="2867266"/>
    <lineage>
        <taxon>Bacteria</taxon>
        <taxon>Bacillati</taxon>
        <taxon>Bacillota</taxon>
        <taxon>Bacilli</taxon>
        <taxon>Bacillales</taxon>
        <taxon>Bacillaceae</taxon>
        <taxon>Oceanobacillus</taxon>
    </lineage>
</organism>
<accession>A0AAW5B5X5</accession>
<dbReference type="PIRSF" id="PIRSF006078">
    <property type="entry name" value="GlxK"/>
    <property type="match status" value="1"/>
</dbReference>
<comment type="similarity">
    <text evidence="1 4">Belongs to the glycerate kinase type-1 family.</text>
</comment>
<dbReference type="EMBL" id="JAIFZM010000007">
    <property type="protein sequence ID" value="MCG3419428.1"/>
    <property type="molecule type" value="Genomic_DNA"/>
</dbReference>
<evidence type="ECO:0000256" key="4">
    <source>
        <dbReference type="PIRNR" id="PIRNR006078"/>
    </source>
</evidence>
<dbReference type="GO" id="GO:0031388">
    <property type="term" value="P:organic acid phosphorylation"/>
    <property type="evidence" value="ECO:0007669"/>
    <property type="project" value="UniProtKB-UniRule"/>
</dbReference>
<reference evidence="5 6" key="1">
    <citation type="journal article" date="2022" name="Evol. Bioinform. Online">
        <title>Draft Genome Sequence of Oceanobacillus jordanicus Strain GSFE11, a Halotolerant Plant Growth-Promoting Bacterial Endophyte Isolated From the Jordan Valley.</title>
        <authorList>
            <person name="Alhindi T."/>
            <person name="Albdaiwi R."/>
        </authorList>
    </citation>
    <scope>NUCLEOTIDE SEQUENCE [LARGE SCALE GENOMIC DNA]</scope>
    <source>
        <strain evidence="5 6">GSFE11</strain>
    </source>
</reference>
<dbReference type="Gene3D" id="3.90.1510.10">
    <property type="entry name" value="Glycerate kinase, domain 2"/>
    <property type="match status" value="1"/>
</dbReference>
<proteinExistence type="inferred from homology"/>
<dbReference type="InterPro" id="IPR036129">
    <property type="entry name" value="Glycerate_kinase_sf"/>
</dbReference>
<dbReference type="Pfam" id="PF02595">
    <property type="entry name" value="Gly_kinase"/>
    <property type="match status" value="1"/>
</dbReference>
<sequence length="383" mass="40740">MNIILAPDSFKGSLTAMEVAKTMEKAILDLDRSHRVTLKPMADGGEGTSDALLASLSGKQITIDCTGPLGDKISTNYVMLDSKEAVIELANIAGLVQVPLEKRNPDVTTTYGVGEIILNALEKGSTSIILGIGGSATNDGGLGMLLALGMEAWDKEGRPVAGFGEDLHKISRVSFKNLDKRIQNVDIRVACDVRNPLCGENGASVVYGPQKGANKQQVSTYDQSLERYASLIEEIVGRPLKEEPGAGAAGGMGFALLAVGAQLVSGAELLASTMHLEEAIQHADLVITGEGQSDNQTLFGKAPGHVALLAKKHHVTAILLSGSLVGDLDALRERFSGCFSIINKPLTLEESMKEAKNLLYEQTKQIIHFASSQSITYHKTFIN</sequence>
<dbReference type="InterPro" id="IPR004381">
    <property type="entry name" value="Glycerate_kinase"/>
</dbReference>
<name>A0AAW5B5X5_9BACI</name>
<gene>
    <name evidence="5" type="ORF">K3T81_09705</name>
</gene>
<dbReference type="GO" id="GO:0008887">
    <property type="term" value="F:glycerate kinase activity"/>
    <property type="evidence" value="ECO:0007669"/>
    <property type="project" value="UniProtKB-UniRule"/>
</dbReference>
<dbReference type="InterPro" id="IPR018197">
    <property type="entry name" value="Glycerate_kinase_RE-like"/>
</dbReference>
<dbReference type="RefSeq" id="WP_238019678.1">
    <property type="nucleotide sequence ID" value="NZ_JAIFZM010000007.1"/>
</dbReference>
<keyword evidence="6" id="KW-1185">Reference proteome</keyword>
<evidence type="ECO:0000313" key="6">
    <source>
        <dbReference type="Proteomes" id="UP001199631"/>
    </source>
</evidence>
<keyword evidence="3 4" id="KW-0418">Kinase</keyword>
<dbReference type="Proteomes" id="UP001199631">
    <property type="component" value="Unassembled WGS sequence"/>
</dbReference>
<evidence type="ECO:0000256" key="2">
    <source>
        <dbReference type="ARBA" id="ARBA00022679"/>
    </source>
</evidence>
<comment type="caution">
    <text evidence="5">The sequence shown here is derived from an EMBL/GenBank/DDBJ whole genome shotgun (WGS) entry which is preliminary data.</text>
</comment>
<dbReference type="PANTHER" id="PTHR21599:SF0">
    <property type="entry name" value="GLYCERATE KINASE"/>
    <property type="match status" value="1"/>
</dbReference>
<dbReference type="PANTHER" id="PTHR21599">
    <property type="entry name" value="GLYCERATE KINASE"/>
    <property type="match status" value="1"/>
</dbReference>
<keyword evidence="2 4" id="KW-0808">Transferase</keyword>
<protein>
    <submittedName>
        <fullName evidence="5">Glycerate kinase</fullName>
    </submittedName>
</protein>
<dbReference type="Gene3D" id="3.40.50.10350">
    <property type="entry name" value="Glycerate kinase, domain 1"/>
    <property type="match status" value="1"/>
</dbReference>
<dbReference type="SUPFAM" id="SSF110738">
    <property type="entry name" value="Glycerate kinase I"/>
    <property type="match status" value="1"/>
</dbReference>
<dbReference type="InterPro" id="IPR018193">
    <property type="entry name" value="Glyc_kinase_flavodox-like_fold"/>
</dbReference>
<dbReference type="AlphaFoldDB" id="A0AAW5B5X5"/>